<name>A0AAV9LZW1_9SOLN</name>
<evidence type="ECO:0000313" key="2">
    <source>
        <dbReference type="EMBL" id="KAK4731318.1"/>
    </source>
</evidence>
<organism evidence="2 3">
    <name type="scientific">Solanum pinnatisectum</name>
    <name type="common">tansyleaf nightshade</name>
    <dbReference type="NCBI Taxonomy" id="50273"/>
    <lineage>
        <taxon>Eukaryota</taxon>
        <taxon>Viridiplantae</taxon>
        <taxon>Streptophyta</taxon>
        <taxon>Embryophyta</taxon>
        <taxon>Tracheophyta</taxon>
        <taxon>Spermatophyta</taxon>
        <taxon>Magnoliopsida</taxon>
        <taxon>eudicotyledons</taxon>
        <taxon>Gunneridae</taxon>
        <taxon>Pentapetalae</taxon>
        <taxon>asterids</taxon>
        <taxon>lamiids</taxon>
        <taxon>Solanales</taxon>
        <taxon>Solanaceae</taxon>
        <taxon>Solanoideae</taxon>
        <taxon>Solaneae</taxon>
        <taxon>Solanum</taxon>
    </lineage>
</organism>
<proteinExistence type="predicted"/>
<feature type="compositionally biased region" description="Polar residues" evidence="1">
    <location>
        <begin position="97"/>
        <end position="106"/>
    </location>
</feature>
<sequence length="119" mass="13329">MRLVSHNCYITLPFHPLNSCSKLNIGTPRLPIVPSLPNENGVNINEKAYTSVKGETTRNSFAALEQKVNEGGQQTPCELLETRVQAQEEGDKEQSHEITNTSTNKQAESKKRLDNTSFW</sequence>
<gene>
    <name evidence="2" type="ORF">R3W88_024306</name>
</gene>
<evidence type="ECO:0000256" key="1">
    <source>
        <dbReference type="SAM" id="MobiDB-lite"/>
    </source>
</evidence>
<accession>A0AAV9LZW1</accession>
<reference evidence="2 3" key="1">
    <citation type="submission" date="2023-10" db="EMBL/GenBank/DDBJ databases">
        <title>Genome-Wide Identification Analysis in wild type Solanum Pinnatisectum Reveals Some Genes Defensing Phytophthora Infestans.</title>
        <authorList>
            <person name="Sun C."/>
        </authorList>
    </citation>
    <scope>NUCLEOTIDE SEQUENCE [LARGE SCALE GENOMIC DNA]</scope>
    <source>
        <strain evidence="2">LQN</strain>
        <tissue evidence="2">Leaf</tissue>
    </source>
</reference>
<evidence type="ECO:0000313" key="3">
    <source>
        <dbReference type="Proteomes" id="UP001311915"/>
    </source>
</evidence>
<feature type="region of interest" description="Disordered" evidence="1">
    <location>
        <begin position="85"/>
        <end position="119"/>
    </location>
</feature>
<dbReference type="EMBL" id="JAWPEI010000003">
    <property type="protein sequence ID" value="KAK4731318.1"/>
    <property type="molecule type" value="Genomic_DNA"/>
</dbReference>
<feature type="compositionally biased region" description="Basic and acidic residues" evidence="1">
    <location>
        <begin position="107"/>
        <end position="119"/>
    </location>
</feature>
<comment type="caution">
    <text evidence="2">The sequence shown here is derived from an EMBL/GenBank/DDBJ whole genome shotgun (WGS) entry which is preliminary data.</text>
</comment>
<dbReference type="Proteomes" id="UP001311915">
    <property type="component" value="Unassembled WGS sequence"/>
</dbReference>
<keyword evidence="3" id="KW-1185">Reference proteome</keyword>
<protein>
    <submittedName>
        <fullName evidence="2">Uncharacterized protein</fullName>
    </submittedName>
</protein>
<dbReference type="AlphaFoldDB" id="A0AAV9LZW1"/>